<proteinExistence type="predicted"/>
<organism evidence="4 5">
    <name type="scientific">Mucilaginibacter sabulilitoris</name>
    <dbReference type="NCBI Taxonomy" id="1173583"/>
    <lineage>
        <taxon>Bacteria</taxon>
        <taxon>Pseudomonadati</taxon>
        <taxon>Bacteroidota</taxon>
        <taxon>Sphingobacteriia</taxon>
        <taxon>Sphingobacteriales</taxon>
        <taxon>Sphingobacteriaceae</taxon>
        <taxon>Mucilaginibacter</taxon>
    </lineage>
</organism>
<evidence type="ECO:0000259" key="3">
    <source>
        <dbReference type="Pfam" id="PF16344"/>
    </source>
</evidence>
<dbReference type="InterPro" id="IPR006860">
    <property type="entry name" value="FecR"/>
</dbReference>
<dbReference type="Pfam" id="PF16344">
    <property type="entry name" value="FecR_C"/>
    <property type="match status" value="1"/>
</dbReference>
<dbReference type="PANTHER" id="PTHR30273">
    <property type="entry name" value="PERIPLASMIC SIGNAL SENSOR AND SIGMA FACTOR ACTIVATOR FECR-RELATED"/>
    <property type="match status" value="1"/>
</dbReference>
<protein>
    <submittedName>
        <fullName evidence="4">FecR domain-containing protein</fullName>
    </submittedName>
</protein>
<feature type="domain" description="FecR protein" evidence="2">
    <location>
        <begin position="116"/>
        <end position="211"/>
    </location>
</feature>
<dbReference type="InterPro" id="IPR032508">
    <property type="entry name" value="FecR_C"/>
</dbReference>
<keyword evidence="1" id="KW-0472">Membrane</keyword>
<dbReference type="Proteomes" id="UP001324380">
    <property type="component" value="Chromosome"/>
</dbReference>
<keyword evidence="1" id="KW-0812">Transmembrane</keyword>
<dbReference type="RefSeq" id="WP_321566175.1">
    <property type="nucleotide sequence ID" value="NZ_CP139558.1"/>
</dbReference>
<name>A0ABZ0TW03_9SPHI</name>
<evidence type="ECO:0000256" key="1">
    <source>
        <dbReference type="SAM" id="Phobius"/>
    </source>
</evidence>
<gene>
    <name evidence="4" type="ORF">SNE25_16320</name>
</gene>
<sequence>MDTSSEREKAIALLQKYKAGLCTPEEIARIRQWYDSFDDLSSGQNIADARMAADEAAHKTLIKLFGENKEEQTRDKKGGIVYTLLRIAACLIVGCTLYFMAGKFKKTQPSEITYSKYSTRKGERREIRLSDGSIIVLNAASTIQIASDFGIEKRNVLLQGEAFFEVSKDKTRPFIIKTGKIQTRVVGTSFNINAYADEKSVSVAVSTGKVQVEKEDVKGKTLIGRDLTHNHMLVYDIKKDTYRQMLTDADLLSAWRTNKLVFNNASMAKIARTLERSYNIPVVLTGKPYKQGLYTVTFDNYPLDKLLPLLANLTGITYEFKMEQLIINVQHCK</sequence>
<keyword evidence="5" id="KW-1185">Reference proteome</keyword>
<dbReference type="Pfam" id="PF04773">
    <property type="entry name" value="FecR"/>
    <property type="match status" value="1"/>
</dbReference>
<evidence type="ECO:0000313" key="4">
    <source>
        <dbReference type="EMBL" id="WPU97089.1"/>
    </source>
</evidence>
<evidence type="ECO:0000313" key="5">
    <source>
        <dbReference type="Proteomes" id="UP001324380"/>
    </source>
</evidence>
<accession>A0ABZ0TW03</accession>
<dbReference type="InterPro" id="IPR012373">
    <property type="entry name" value="Ferrdict_sens_TM"/>
</dbReference>
<evidence type="ECO:0000259" key="2">
    <source>
        <dbReference type="Pfam" id="PF04773"/>
    </source>
</evidence>
<dbReference type="PIRSF" id="PIRSF018266">
    <property type="entry name" value="FecR"/>
    <property type="match status" value="1"/>
</dbReference>
<dbReference type="EMBL" id="CP139558">
    <property type="protein sequence ID" value="WPU97089.1"/>
    <property type="molecule type" value="Genomic_DNA"/>
</dbReference>
<keyword evidence="1" id="KW-1133">Transmembrane helix</keyword>
<reference evidence="4 5" key="1">
    <citation type="submission" date="2023-11" db="EMBL/GenBank/DDBJ databases">
        <title>Analysis of the Genomes of Mucilaginibacter gossypii cycad 4 and M. sabulilitoris SNA2: microbes with the potential for plant growth promotion.</title>
        <authorList>
            <person name="Hirsch A.M."/>
            <person name="Humm E."/>
            <person name="Rubbi M."/>
            <person name="Del Vecchio G."/>
            <person name="Ha S.M."/>
            <person name="Pellegrini M."/>
            <person name="Gunsalus R.P."/>
        </authorList>
    </citation>
    <scope>NUCLEOTIDE SEQUENCE [LARGE SCALE GENOMIC DNA]</scope>
    <source>
        <strain evidence="4 5">SNA2</strain>
    </source>
</reference>
<feature type="transmembrane region" description="Helical" evidence="1">
    <location>
        <begin position="79"/>
        <end position="101"/>
    </location>
</feature>
<dbReference type="Gene3D" id="3.55.50.30">
    <property type="match status" value="1"/>
</dbReference>
<feature type="domain" description="Protein FecR C-terminal" evidence="3">
    <location>
        <begin position="259"/>
        <end position="327"/>
    </location>
</feature>
<dbReference type="PANTHER" id="PTHR30273:SF2">
    <property type="entry name" value="PROTEIN FECR"/>
    <property type="match status" value="1"/>
</dbReference>
<dbReference type="Gene3D" id="2.60.120.1440">
    <property type="match status" value="1"/>
</dbReference>